<name>A0ABR2X1C6_9FUNG</name>
<accession>A0ABR2X1C6</accession>
<dbReference type="Proteomes" id="UP001479436">
    <property type="component" value="Unassembled WGS sequence"/>
</dbReference>
<keyword evidence="1" id="KW-0238">DNA-binding</keyword>
<dbReference type="PANTHER" id="PTHR13356:SF0">
    <property type="entry name" value="SOSS COMPLEX SUBUNIT B HOMOLOG"/>
    <property type="match status" value="1"/>
</dbReference>
<dbReference type="Gene3D" id="2.40.50.140">
    <property type="entry name" value="Nucleic acid-binding proteins"/>
    <property type="match status" value="1"/>
</dbReference>
<feature type="domain" description="Single-stranded DNA binding protein Ssb-like OB fold" evidence="2">
    <location>
        <begin position="41"/>
        <end position="104"/>
    </location>
</feature>
<evidence type="ECO:0000313" key="3">
    <source>
        <dbReference type="EMBL" id="KAK9767564.1"/>
    </source>
</evidence>
<gene>
    <name evidence="3" type="ORF">K7432_002537</name>
</gene>
<dbReference type="EMBL" id="JASJQH010000069">
    <property type="protein sequence ID" value="KAK9767564.1"/>
    <property type="molecule type" value="Genomic_DNA"/>
</dbReference>
<dbReference type="Pfam" id="PF21473">
    <property type="entry name" value="OB_Ssb-like"/>
    <property type="match status" value="1"/>
</dbReference>
<dbReference type="InterPro" id="IPR012340">
    <property type="entry name" value="NA-bd_OB-fold"/>
</dbReference>
<dbReference type="PANTHER" id="PTHR13356">
    <property type="entry name" value="OB FOLD NUCLEIC ACID BINDING PROTEIN-RELATED"/>
    <property type="match status" value="1"/>
</dbReference>
<proteinExistence type="predicted"/>
<sequence>MTTLSGSIPGVPRLTTIGELRPMLKGFDLECIVLEVASQPQVTRDKHVIYSFLVADRTGCIVLSIWGDMGRMIKGGDILKLQGGEAKVYKGSLQLALTKFGKLKRIGEDVMLFSEQPNMSLYDWGLEANGKQGPPMMAKRAPVRYHDQ</sequence>
<comment type="caution">
    <text evidence="3">The sequence shown here is derived from an EMBL/GenBank/DDBJ whole genome shotgun (WGS) entry which is preliminary data.</text>
</comment>
<dbReference type="InterPro" id="IPR051231">
    <property type="entry name" value="SOSS-B"/>
</dbReference>
<keyword evidence="4" id="KW-1185">Reference proteome</keyword>
<evidence type="ECO:0000259" key="2">
    <source>
        <dbReference type="Pfam" id="PF21473"/>
    </source>
</evidence>
<reference evidence="3 4" key="1">
    <citation type="submission" date="2023-04" db="EMBL/GenBank/DDBJ databases">
        <title>Genome of Basidiobolus ranarum AG-B5.</title>
        <authorList>
            <person name="Stajich J.E."/>
            <person name="Carter-House D."/>
            <person name="Gryganskyi A."/>
        </authorList>
    </citation>
    <scope>NUCLEOTIDE SEQUENCE [LARGE SCALE GENOMIC DNA]</scope>
    <source>
        <strain evidence="3 4">AG-B5</strain>
    </source>
</reference>
<evidence type="ECO:0000256" key="1">
    <source>
        <dbReference type="ARBA" id="ARBA00023125"/>
    </source>
</evidence>
<dbReference type="InterPro" id="IPR048970">
    <property type="entry name" value="OB_Ssb-like"/>
</dbReference>
<evidence type="ECO:0000313" key="4">
    <source>
        <dbReference type="Proteomes" id="UP001479436"/>
    </source>
</evidence>
<organism evidence="3 4">
    <name type="scientific">Basidiobolus ranarum</name>
    <dbReference type="NCBI Taxonomy" id="34480"/>
    <lineage>
        <taxon>Eukaryota</taxon>
        <taxon>Fungi</taxon>
        <taxon>Fungi incertae sedis</taxon>
        <taxon>Zoopagomycota</taxon>
        <taxon>Entomophthoromycotina</taxon>
        <taxon>Basidiobolomycetes</taxon>
        <taxon>Basidiobolales</taxon>
        <taxon>Basidiobolaceae</taxon>
        <taxon>Basidiobolus</taxon>
    </lineage>
</organism>
<protein>
    <recommendedName>
        <fullName evidence="2">Single-stranded DNA binding protein Ssb-like OB fold domain-containing protein</fullName>
    </recommendedName>
</protein>
<dbReference type="CDD" id="cd04491">
    <property type="entry name" value="SoSSB_OBF"/>
    <property type="match status" value="1"/>
</dbReference>
<dbReference type="SUPFAM" id="SSF50249">
    <property type="entry name" value="Nucleic acid-binding proteins"/>
    <property type="match status" value="1"/>
</dbReference>